<comment type="caution">
    <text evidence="2">The sequence shown here is derived from an EMBL/GenBank/DDBJ whole genome shotgun (WGS) entry which is preliminary data.</text>
</comment>
<dbReference type="Proteomes" id="UP000452141">
    <property type="component" value="Unassembled WGS sequence"/>
</dbReference>
<feature type="domain" description="YdhG-like" evidence="1">
    <location>
        <begin position="18"/>
        <end position="107"/>
    </location>
</feature>
<proteinExistence type="predicted"/>
<protein>
    <recommendedName>
        <fullName evidence="1">YdhG-like domain-containing protein</fullName>
    </recommendedName>
</protein>
<evidence type="ECO:0000313" key="3">
    <source>
        <dbReference type="Proteomes" id="UP000452141"/>
    </source>
</evidence>
<dbReference type="InterPro" id="IPR014922">
    <property type="entry name" value="YdhG-like"/>
</dbReference>
<gene>
    <name evidence="2" type="ORF">FYJ61_02635</name>
</gene>
<evidence type="ECO:0000259" key="1">
    <source>
        <dbReference type="Pfam" id="PF08818"/>
    </source>
</evidence>
<reference evidence="2 3" key="1">
    <citation type="submission" date="2019-08" db="EMBL/GenBank/DDBJ databases">
        <title>In-depth cultivation of the pig gut microbiome towards novel bacterial diversity and tailored functional studies.</title>
        <authorList>
            <person name="Wylensek D."/>
            <person name="Hitch T.C.A."/>
            <person name="Clavel T."/>
        </authorList>
    </citation>
    <scope>NUCLEOTIDE SEQUENCE [LARGE SCALE GENOMIC DNA]</scope>
    <source>
        <strain evidence="2 3">WCA-470BD-2E</strain>
    </source>
</reference>
<dbReference type="RefSeq" id="WP_154486481.1">
    <property type="nucleotide sequence ID" value="NZ_VUMW01000004.1"/>
</dbReference>
<evidence type="ECO:0000313" key="2">
    <source>
        <dbReference type="EMBL" id="MST79395.1"/>
    </source>
</evidence>
<dbReference type="Pfam" id="PF08818">
    <property type="entry name" value="DUF1801"/>
    <property type="match status" value="1"/>
</dbReference>
<accession>A0A844FMB3</accession>
<organism evidence="2 3">
    <name type="scientific">Lactobacillus equicursoris</name>
    <dbReference type="NCBI Taxonomy" id="420645"/>
    <lineage>
        <taxon>Bacteria</taxon>
        <taxon>Bacillati</taxon>
        <taxon>Bacillota</taxon>
        <taxon>Bacilli</taxon>
        <taxon>Lactobacillales</taxon>
        <taxon>Lactobacillaceae</taxon>
        <taxon>Lactobacillus</taxon>
    </lineage>
</organism>
<dbReference type="AlphaFoldDB" id="A0A844FMB3"/>
<sequence>MTQTNPIDDYIKQQDPRHQANLNAVRGTIRRELPDATEKIAWAMPTWWDKRNIIHFAAAKKHIGIYPGPAAVAHFSGDLTKRGLKFSKGAIQIPYGDDLPLDLIAAIACWCREQ</sequence>
<dbReference type="Gene3D" id="3.90.1150.200">
    <property type="match status" value="1"/>
</dbReference>
<dbReference type="SUPFAM" id="SSF159888">
    <property type="entry name" value="YdhG-like"/>
    <property type="match status" value="1"/>
</dbReference>
<name>A0A844FMB3_9LACO</name>
<dbReference type="EMBL" id="VUMW01000004">
    <property type="protein sequence ID" value="MST79395.1"/>
    <property type="molecule type" value="Genomic_DNA"/>
</dbReference>